<dbReference type="RefSeq" id="WP_271280370.1">
    <property type="nucleotide sequence ID" value="NZ_BAABFD010000024.1"/>
</dbReference>
<dbReference type="PANTHER" id="PTHR38110:SF1">
    <property type="entry name" value="THIOESTERASE DOMAIN-CONTAINING PROTEIN"/>
    <property type="match status" value="1"/>
</dbReference>
<gene>
    <name evidence="3" type="ORF">OUY24_42785</name>
</gene>
<keyword evidence="4" id="KW-1185">Reference proteome</keyword>
<dbReference type="InterPro" id="IPR052389">
    <property type="entry name" value="Sec_Metab_Biosynth-Assoc"/>
</dbReference>
<dbReference type="InterPro" id="IPR049450">
    <property type="entry name" value="ACOT8-like_C"/>
</dbReference>
<dbReference type="InterPro" id="IPR049449">
    <property type="entry name" value="TesB_ACOT8-like_N"/>
</dbReference>
<accession>A0ABT4TD91</accession>
<name>A0ABT4TD91_9ACTN</name>
<proteinExistence type="predicted"/>
<evidence type="ECO:0000313" key="3">
    <source>
        <dbReference type="EMBL" id="MDA0647395.1"/>
    </source>
</evidence>
<feature type="domain" description="Acyl-CoA thioesterase-like C-terminal" evidence="2">
    <location>
        <begin position="138"/>
        <end position="270"/>
    </location>
</feature>
<dbReference type="PANTHER" id="PTHR38110">
    <property type="entry name" value="CHROMOSOME 23, WHOLE GENOME SHOTGUN SEQUENCE"/>
    <property type="match status" value="1"/>
</dbReference>
<sequence length="272" mass="29597">MTPEETMTAPSLSAFDVDSRTDFVAANRYAGIVTDRWHALGGGPNGGYLMAMCLRALKQEMPFPDVLVGSAFFLRPAVIGPAELRTEIIRTGRRVATGQVVLSQEGKERLRATATFGTLDQADGRTLVTGEPPVLPDPDDCVDPLGGKSLDGVSITERVEFRFAEVPGWWQGKPAEHAGIEFWMRFRDGRHADPDALPLLLDAAPPAVLAVGEFASATLELTAHLRARPAPGWLACRATTRHLINGYHEEDFEIWDTKGVLVAQGRQLAMLP</sequence>
<comment type="caution">
    <text evidence="3">The sequence shown here is derived from an EMBL/GenBank/DDBJ whole genome shotgun (WGS) entry which is preliminary data.</text>
</comment>
<dbReference type="Gene3D" id="2.40.160.210">
    <property type="entry name" value="Acyl-CoA thioesterase, double hotdog domain"/>
    <property type="match status" value="1"/>
</dbReference>
<dbReference type="InterPro" id="IPR029069">
    <property type="entry name" value="HotDog_dom_sf"/>
</dbReference>
<dbReference type="SUPFAM" id="SSF54637">
    <property type="entry name" value="Thioesterase/thiol ester dehydrase-isomerase"/>
    <property type="match status" value="2"/>
</dbReference>
<dbReference type="Proteomes" id="UP001212498">
    <property type="component" value="Unassembled WGS sequence"/>
</dbReference>
<protein>
    <submittedName>
        <fullName evidence="3">Thioesterase family protein</fullName>
    </submittedName>
</protein>
<organism evidence="3 4">
    <name type="scientific">Nonomuraea ferruginea</name>
    <dbReference type="NCBI Taxonomy" id="46174"/>
    <lineage>
        <taxon>Bacteria</taxon>
        <taxon>Bacillati</taxon>
        <taxon>Actinomycetota</taxon>
        <taxon>Actinomycetes</taxon>
        <taxon>Streptosporangiales</taxon>
        <taxon>Streptosporangiaceae</taxon>
        <taxon>Nonomuraea</taxon>
    </lineage>
</organism>
<reference evidence="3 4" key="1">
    <citation type="submission" date="2022-11" db="EMBL/GenBank/DDBJ databases">
        <title>Nonomuraea corallina sp. nov., a new species of the genus Nonomuraea isolated from sea side sediment in Thai sea.</title>
        <authorList>
            <person name="Ngamcharungchit C."/>
            <person name="Matsumoto A."/>
            <person name="Suriyachadkun C."/>
            <person name="Panbangred W."/>
            <person name="Inahashi Y."/>
            <person name="Intra B."/>
        </authorList>
    </citation>
    <scope>NUCLEOTIDE SEQUENCE [LARGE SCALE GENOMIC DNA]</scope>
    <source>
        <strain evidence="3 4">DSM 43553</strain>
    </source>
</reference>
<feature type="domain" description="Acyl-CoA thioesterase-like N-terminal HotDog" evidence="1">
    <location>
        <begin position="34"/>
        <end position="117"/>
    </location>
</feature>
<dbReference type="InterPro" id="IPR042171">
    <property type="entry name" value="Acyl-CoA_hotdog"/>
</dbReference>
<dbReference type="Pfam" id="PF20789">
    <property type="entry name" value="4HBT_3C"/>
    <property type="match status" value="1"/>
</dbReference>
<evidence type="ECO:0000259" key="1">
    <source>
        <dbReference type="Pfam" id="PF13622"/>
    </source>
</evidence>
<evidence type="ECO:0000313" key="4">
    <source>
        <dbReference type="Proteomes" id="UP001212498"/>
    </source>
</evidence>
<dbReference type="Pfam" id="PF13622">
    <property type="entry name" value="4HBT_3"/>
    <property type="match status" value="1"/>
</dbReference>
<evidence type="ECO:0000259" key="2">
    <source>
        <dbReference type="Pfam" id="PF20789"/>
    </source>
</evidence>
<dbReference type="EMBL" id="JAPNUD010000290">
    <property type="protein sequence ID" value="MDA0647395.1"/>
    <property type="molecule type" value="Genomic_DNA"/>
</dbReference>